<dbReference type="PATRIC" id="fig|504832.7.peg.3182"/>
<dbReference type="STRING" id="504832.OCA5_c30190"/>
<dbReference type="EMBL" id="CP002826">
    <property type="protein sequence ID" value="AEI07703.1"/>
    <property type="molecule type" value="Genomic_DNA"/>
</dbReference>
<gene>
    <name evidence="2" type="ordered locus">OCA5_c30190</name>
</gene>
<organism evidence="2 3">
    <name type="scientific">Afipia carboxidovorans (strain ATCC 49405 / DSM 1227 / KCTC 32145 / OM5)</name>
    <name type="common">Oligotropha carboxidovorans</name>
    <dbReference type="NCBI Taxonomy" id="504832"/>
    <lineage>
        <taxon>Bacteria</taxon>
        <taxon>Pseudomonadati</taxon>
        <taxon>Pseudomonadota</taxon>
        <taxon>Alphaproteobacteria</taxon>
        <taxon>Hyphomicrobiales</taxon>
        <taxon>Nitrobacteraceae</taxon>
        <taxon>Afipia</taxon>
    </lineage>
</organism>
<dbReference type="OrthoDB" id="8020822at2"/>
<sequence length="129" mass="13438">MTKMAHAVVVAALVLTPAMASAQNVVRDSARDGAEAGGQVLGPVGAAVGGTVGAAVGTAVAIPDAVIGAVRNEHVPSVVVEERIAVGEPLPDTVVLHEVPRYKTYRYAVVNDQRVIVDPRTRRVIRIIE</sequence>
<keyword evidence="3" id="KW-1185">Reference proteome</keyword>
<dbReference type="InterPro" id="IPR009642">
    <property type="entry name" value="DUF1236"/>
</dbReference>
<evidence type="ECO:0008006" key="4">
    <source>
        <dbReference type="Google" id="ProtNLM"/>
    </source>
</evidence>
<evidence type="ECO:0000256" key="1">
    <source>
        <dbReference type="SAM" id="SignalP"/>
    </source>
</evidence>
<dbReference type="Proteomes" id="UP000007730">
    <property type="component" value="Chromosome"/>
</dbReference>
<feature type="signal peptide" evidence="1">
    <location>
        <begin position="1"/>
        <end position="22"/>
    </location>
</feature>
<protein>
    <recommendedName>
        <fullName evidence="4">DUF1236 domain-containing protein</fullName>
    </recommendedName>
</protein>
<dbReference type="RefSeq" id="WP_012562104.1">
    <property type="nucleotide sequence ID" value="NC_011386.1"/>
</dbReference>
<evidence type="ECO:0000313" key="2">
    <source>
        <dbReference type="EMBL" id="AEI07703.1"/>
    </source>
</evidence>
<feature type="chain" id="PRO_5002846839" description="DUF1236 domain-containing protein" evidence="1">
    <location>
        <begin position="23"/>
        <end position="129"/>
    </location>
</feature>
<reference evidence="2 3" key="1">
    <citation type="journal article" date="2011" name="J. Bacteriol.">
        <title>Complete genome sequences of the chemolithoautotrophic Oligotropha carboxidovorans strains OM4 and OM5.</title>
        <authorList>
            <person name="Volland S."/>
            <person name="Rachinger M."/>
            <person name="Strittmatter A."/>
            <person name="Daniel R."/>
            <person name="Gottschalk G."/>
            <person name="Meyer O."/>
        </authorList>
    </citation>
    <scope>NUCLEOTIDE SEQUENCE [LARGE SCALE GENOMIC DNA]</scope>
    <source>
        <strain evidence="3">ATCC 49405 / DSM 1227 / KCTC 32145 / OM5</strain>
    </source>
</reference>
<dbReference type="KEGG" id="ocg:OCA5_c30190"/>
<dbReference type="eggNOG" id="COG4991">
    <property type="taxonomic scope" value="Bacteria"/>
</dbReference>
<accession>B6JB00</accession>
<evidence type="ECO:0000313" key="3">
    <source>
        <dbReference type="Proteomes" id="UP000007730"/>
    </source>
</evidence>
<dbReference type="KEGG" id="oca:OCAR_4937"/>
<proteinExistence type="predicted"/>
<dbReference type="AlphaFoldDB" id="B6JB00"/>
<name>B6JB00_AFIC5</name>
<dbReference type="Pfam" id="PF06823">
    <property type="entry name" value="DUF1236"/>
    <property type="match status" value="1"/>
</dbReference>
<keyword evidence="1" id="KW-0732">Signal</keyword>
<dbReference type="HOGENOM" id="CLU_149985_0_0_5"/>